<evidence type="ECO:0000256" key="1">
    <source>
        <dbReference type="SAM" id="SignalP"/>
    </source>
</evidence>
<protein>
    <submittedName>
        <fullName evidence="2">T9SS type A sorting domain-containing protein</fullName>
    </submittedName>
</protein>
<dbReference type="InterPro" id="IPR026444">
    <property type="entry name" value="Secre_tail"/>
</dbReference>
<dbReference type="RefSeq" id="WP_382316081.1">
    <property type="nucleotide sequence ID" value="NZ_JBHUFD010000006.1"/>
</dbReference>
<name>A0ABW4QXY1_9BACT</name>
<keyword evidence="1" id="KW-0732">Signal</keyword>
<proteinExistence type="predicted"/>
<evidence type="ECO:0000313" key="3">
    <source>
        <dbReference type="Proteomes" id="UP001597197"/>
    </source>
</evidence>
<dbReference type="Gene3D" id="2.60.120.260">
    <property type="entry name" value="Galactose-binding domain-like"/>
    <property type="match status" value="1"/>
</dbReference>
<gene>
    <name evidence="2" type="ORF">ACFSDX_18060</name>
</gene>
<dbReference type="Proteomes" id="UP001597197">
    <property type="component" value="Unassembled WGS sequence"/>
</dbReference>
<comment type="caution">
    <text evidence="2">The sequence shown here is derived from an EMBL/GenBank/DDBJ whole genome shotgun (WGS) entry which is preliminary data.</text>
</comment>
<keyword evidence="3" id="KW-1185">Reference proteome</keyword>
<sequence length="660" mass="69589">MRLLLRLLALPLLLPFGAVAQLVTGPLPADPARAATAAPAAADAAAQRTTALMLPFFDDFTTPLEGSPNATRWLGATTTYPNLGATIRYLGGGTYVSNRLAVNPLTRGTLTLDGLRSSGLPYSPNQATAYGQTDTLTSQVIDLSTLGAASNVYLSFAWQAGSLVGTPNASTSSAPVSLTLELLDNTGRWQAAWSYSSRGATTRFRQQILALNQAAYLHGGFQFRFRASGSRTLNTDLFGLDYIYLNSNRAANDTTFQDIATSRGLGSPLRPYTSMPVWQYAAAATSGTSPLNPALTATINSLTAPLTTPTPVSWLGTVRELTSGGAAPATWLTGNRPIAAAARQEVVQGDATTATLAVSGNATRRFRYQLALRTNETNPLTLPNDTLRRDLELSNYYAYDDGTAESGIGLPASNTNPTSYLALAFTTSQADYVKSIQVAPVFNNIPLAAGGENNENRPIIIAVWADNNGKPAATPLATATATLPNPLPTGQRFVEVPFAAPVAVSGRFYVGYGQASNGRFLLYGFDLNSQLPTNSLFLNTQGTTTGDPWVAQTLTPAGVPMLRPVMNQTAVLATRGQQALSAAFALYPNPAPTGTTVAVDGPRFSRATLLDVLGRPVWQQPAAEAGQATLRLPAGLRAGVYLVQLALPDGSTATRRLSLQ</sequence>
<dbReference type="EMBL" id="JBHUFD010000006">
    <property type="protein sequence ID" value="MFD1874355.1"/>
    <property type="molecule type" value="Genomic_DNA"/>
</dbReference>
<dbReference type="NCBIfam" id="TIGR04183">
    <property type="entry name" value="Por_Secre_tail"/>
    <property type="match status" value="1"/>
</dbReference>
<accession>A0ABW4QXY1</accession>
<feature type="signal peptide" evidence="1">
    <location>
        <begin position="1"/>
        <end position="20"/>
    </location>
</feature>
<feature type="chain" id="PRO_5046597577" evidence="1">
    <location>
        <begin position="21"/>
        <end position="660"/>
    </location>
</feature>
<evidence type="ECO:0000313" key="2">
    <source>
        <dbReference type="EMBL" id="MFD1874355.1"/>
    </source>
</evidence>
<organism evidence="2 3">
    <name type="scientific">Hymenobacter bucti</name>
    <dbReference type="NCBI Taxonomy" id="1844114"/>
    <lineage>
        <taxon>Bacteria</taxon>
        <taxon>Pseudomonadati</taxon>
        <taxon>Bacteroidota</taxon>
        <taxon>Cytophagia</taxon>
        <taxon>Cytophagales</taxon>
        <taxon>Hymenobacteraceae</taxon>
        <taxon>Hymenobacter</taxon>
    </lineage>
</organism>
<reference evidence="3" key="1">
    <citation type="journal article" date="2019" name="Int. J. Syst. Evol. Microbiol.">
        <title>The Global Catalogue of Microorganisms (GCM) 10K type strain sequencing project: providing services to taxonomists for standard genome sequencing and annotation.</title>
        <authorList>
            <consortium name="The Broad Institute Genomics Platform"/>
            <consortium name="The Broad Institute Genome Sequencing Center for Infectious Disease"/>
            <person name="Wu L."/>
            <person name="Ma J."/>
        </authorList>
    </citation>
    <scope>NUCLEOTIDE SEQUENCE [LARGE SCALE GENOMIC DNA]</scope>
    <source>
        <strain evidence="3">CGMCC 1.15795</strain>
    </source>
</reference>